<dbReference type="Pfam" id="PF06580">
    <property type="entry name" value="His_kinase"/>
    <property type="match status" value="1"/>
</dbReference>
<proteinExistence type="predicted"/>
<dbReference type="PANTHER" id="PTHR34220">
    <property type="entry name" value="SENSOR HISTIDINE KINASE YPDA"/>
    <property type="match status" value="1"/>
</dbReference>
<keyword evidence="3" id="KW-0808">Transferase</keyword>
<dbReference type="eggNOG" id="COG2972">
    <property type="taxonomic scope" value="Bacteria"/>
</dbReference>
<dbReference type="GO" id="GO:0016020">
    <property type="term" value="C:membrane"/>
    <property type="evidence" value="ECO:0007669"/>
    <property type="project" value="InterPro"/>
</dbReference>
<evidence type="ECO:0000256" key="1">
    <source>
        <dbReference type="SAM" id="Phobius"/>
    </source>
</evidence>
<keyword evidence="1" id="KW-0472">Membrane</keyword>
<keyword evidence="4" id="KW-1185">Reference proteome</keyword>
<sequence length="358" mass="41901">MKESPYKKNIAVLIHFLGWILFGSYLFIITPLSWKVDLPLEFWVKQGLMLILLLTAFYINLHFLVPRILFKNDNLKFLLIALAMGGAYIGVIFTYDILFNMAEVMHSVFRPDQPYVRRPRTFGTFDLYNLLVFYMGIGISTSVAAVRKWQTDEALRLKMEQQRINSELTYLKAQINPHFFFNTLNNIYSLTNLDIEKAQTAILKLSRMMRYVLYETEKDNTRVSKELEFIKDYIELMRLRLSEKIKLKINIPENFEEDNIAPMLLLPFIENCFKHGISSQKSSEISINIYIRDKIMVLETVNSIFSSNQSTPEGNASGIGVANTRRRLALLYDQKHELKVDDENPENEYRLHLKIKLK</sequence>
<keyword evidence="1" id="KW-0812">Transmembrane</keyword>
<dbReference type="PANTHER" id="PTHR34220:SF7">
    <property type="entry name" value="SENSOR HISTIDINE KINASE YPDA"/>
    <property type="match status" value="1"/>
</dbReference>
<keyword evidence="1" id="KW-1133">Transmembrane helix</keyword>
<feature type="transmembrane region" description="Helical" evidence="1">
    <location>
        <begin position="12"/>
        <end position="34"/>
    </location>
</feature>
<dbReference type="AlphaFoldDB" id="A0A074L0J6"/>
<feature type="domain" description="Signal transduction histidine kinase internal region" evidence="2">
    <location>
        <begin position="167"/>
        <end position="244"/>
    </location>
</feature>
<evidence type="ECO:0000259" key="2">
    <source>
        <dbReference type="Pfam" id="PF06580"/>
    </source>
</evidence>
<comment type="caution">
    <text evidence="3">The sequence shown here is derived from an EMBL/GenBank/DDBJ whole genome shotgun (WGS) entry which is preliminary data.</text>
</comment>
<reference evidence="3 4" key="1">
    <citation type="submission" date="2014-04" db="EMBL/GenBank/DDBJ databases">
        <title>Characterization and application of a salt tolerant electro-active bacterium.</title>
        <authorList>
            <person name="Yang L."/>
            <person name="Wei S."/>
            <person name="Tay Q.X.M."/>
        </authorList>
    </citation>
    <scope>NUCLEOTIDE SEQUENCE [LARGE SCALE GENOMIC DNA]</scope>
    <source>
        <strain evidence="3 4">LY1</strain>
    </source>
</reference>
<keyword evidence="3" id="KW-0418">Kinase</keyword>
<dbReference type="Proteomes" id="UP000027821">
    <property type="component" value="Unassembled WGS sequence"/>
</dbReference>
<dbReference type="GO" id="GO:0000155">
    <property type="term" value="F:phosphorelay sensor kinase activity"/>
    <property type="evidence" value="ECO:0007669"/>
    <property type="project" value="InterPro"/>
</dbReference>
<evidence type="ECO:0000313" key="3">
    <source>
        <dbReference type="EMBL" id="KEO75756.1"/>
    </source>
</evidence>
<dbReference type="InterPro" id="IPR050640">
    <property type="entry name" value="Bact_2-comp_sensor_kinase"/>
</dbReference>
<organism evidence="3 4">
    <name type="scientific">Anditalea andensis</name>
    <dbReference type="NCBI Taxonomy" id="1048983"/>
    <lineage>
        <taxon>Bacteria</taxon>
        <taxon>Pseudomonadati</taxon>
        <taxon>Bacteroidota</taxon>
        <taxon>Cytophagia</taxon>
        <taxon>Cytophagales</taxon>
        <taxon>Cytophagaceae</taxon>
        <taxon>Anditalea</taxon>
    </lineage>
</organism>
<accession>A0A074L0J6</accession>
<dbReference type="EMBL" id="JMIH01000004">
    <property type="protein sequence ID" value="KEO75756.1"/>
    <property type="molecule type" value="Genomic_DNA"/>
</dbReference>
<evidence type="ECO:0000313" key="4">
    <source>
        <dbReference type="Proteomes" id="UP000027821"/>
    </source>
</evidence>
<feature type="transmembrane region" description="Helical" evidence="1">
    <location>
        <begin position="127"/>
        <end position="146"/>
    </location>
</feature>
<gene>
    <name evidence="3" type="ORF">EL17_22280</name>
</gene>
<name>A0A074L0J6_9BACT</name>
<feature type="transmembrane region" description="Helical" evidence="1">
    <location>
        <begin position="46"/>
        <end position="65"/>
    </location>
</feature>
<dbReference type="InterPro" id="IPR010559">
    <property type="entry name" value="Sig_transdc_His_kin_internal"/>
</dbReference>
<dbReference type="STRING" id="1048983.EL17_22280"/>
<protein>
    <submittedName>
        <fullName evidence="3">Histidine kinase</fullName>
    </submittedName>
</protein>
<dbReference type="OrthoDB" id="9792992at2"/>
<feature type="transmembrane region" description="Helical" evidence="1">
    <location>
        <begin position="77"/>
        <end position="98"/>
    </location>
</feature>